<dbReference type="Pfam" id="PF13489">
    <property type="entry name" value="Methyltransf_23"/>
    <property type="match status" value="1"/>
</dbReference>
<name>A0A9P9IMJ9_9HYPO</name>
<comment type="caution">
    <text evidence="2">The sequence shown here is derived from an EMBL/GenBank/DDBJ whole genome shotgun (WGS) entry which is preliminary data.</text>
</comment>
<dbReference type="Proteomes" id="UP000738349">
    <property type="component" value="Unassembled WGS sequence"/>
</dbReference>
<dbReference type="AlphaFoldDB" id="A0A9P9IMJ9"/>
<dbReference type="OrthoDB" id="2013972at2759"/>
<evidence type="ECO:0000256" key="1">
    <source>
        <dbReference type="ARBA" id="ARBA00038158"/>
    </source>
</evidence>
<dbReference type="InterPro" id="IPR029063">
    <property type="entry name" value="SAM-dependent_MTases_sf"/>
</dbReference>
<dbReference type="EMBL" id="JAGMUV010000021">
    <property type="protein sequence ID" value="KAH7124684.1"/>
    <property type="molecule type" value="Genomic_DNA"/>
</dbReference>
<evidence type="ECO:0000313" key="2">
    <source>
        <dbReference type="EMBL" id="KAH7124684.1"/>
    </source>
</evidence>
<organism evidence="2 3">
    <name type="scientific">Dactylonectria macrodidyma</name>
    <dbReference type="NCBI Taxonomy" id="307937"/>
    <lineage>
        <taxon>Eukaryota</taxon>
        <taxon>Fungi</taxon>
        <taxon>Dikarya</taxon>
        <taxon>Ascomycota</taxon>
        <taxon>Pezizomycotina</taxon>
        <taxon>Sordariomycetes</taxon>
        <taxon>Hypocreomycetidae</taxon>
        <taxon>Hypocreales</taxon>
        <taxon>Nectriaceae</taxon>
        <taxon>Dactylonectria</taxon>
    </lineage>
</organism>
<gene>
    <name evidence="2" type="ORF">EDB81DRAFT_872383</name>
</gene>
<dbReference type="GO" id="GO:0008168">
    <property type="term" value="F:methyltransferase activity"/>
    <property type="evidence" value="ECO:0007669"/>
    <property type="project" value="UniProtKB-KW"/>
</dbReference>
<accession>A0A9P9IMJ9</accession>
<dbReference type="GO" id="GO:0032259">
    <property type="term" value="P:methylation"/>
    <property type="evidence" value="ECO:0007669"/>
    <property type="project" value="UniProtKB-KW"/>
</dbReference>
<keyword evidence="3" id="KW-1185">Reference proteome</keyword>
<protein>
    <submittedName>
        <fullName evidence="2">S-adenosyl-L-methionine-dependent methyltransferase</fullName>
    </submittedName>
</protein>
<reference evidence="2" key="1">
    <citation type="journal article" date="2021" name="Nat. Commun.">
        <title>Genetic determinants of endophytism in the Arabidopsis root mycobiome.</title>
        <authorList>
            <person name="Mesny F."/>
            <person name="Miyauchi S."/>
            <person name="Thiergart T."/>
            <person name="Pickel B."/>
            <person name="Atanasova L."/>
            <person name="Karlsson M."/>
            <person name="Huettel B."/>
            <person name="Barry K.W."/>
            <person name="Haridas S."/>
            <person name="Chen C."/>
            <person name="Bauer D."/>
            <person name="Andreopoulos W."/>
            <person name="Pangilinan J."/>
            <person name="LaButti K."/>
            <person name="Riley R."/>
            <person name="Lipzen A."/>
            <person name="Clum A."/>
            <person name="Drula E."/>
            <person name="Henrissat B."/>
            <person name="Kohler A."/>
            <person name="Grigoriev I.V."/>
            <person name="Martin F.M."/>
            <person name="Hacquard S."/>
        </authorList>
    </citation>
    <scope>NUCLEOTIDE SEQUENCE</scope>
    <source>
        <strain evidence="2">MPI-CAGE-AT-0147</strain>
    </source>
</reference>
<dbReference type="CDD" id="cd02440">
    <property type="entry name" value="AdoMet_MTases"/>
    <property type="match status" value="1"/>
</dbReference>
<dbReference type="Gene3D" id="3.40.50.150">
    <property type="entry name" value="Vaccinia Virus protein VP39"/>
    <property type="match status" value="1"/>
</dbReference>
<evidence type="ECO:0000313" key="3">
    <source>
        <dbReference type="Proteomes" id="UP000738349"/>
    </source>
</evidence>
<dbReference type="PANTHER" id="PTHR43591:SF31">
    <property type="entry name" value="LAEA-LIKE, PUTATIVE (AFU_ORTHOLOGUE AFUA_8G01930)-RELATED"/>
    <property type="match status" value="1"/>
</dbReference>
<dbReference type="SUPFAM" id="SSF53335">
    <property type="entry name" value="S-adenosyl-L-methionine-dependent methyltransferases"/>
    <property type="match status" value="1"/>
</dbReference>
<proteinExistence type="inferred from homology"/>
<dbReference type="PANTHER" id="PTHR43591">
    <property type="entry name" value="METHYLTRANSFERASE"/>
    <property type="match status" value="1"/>
</dbReference>
<comment type="similarity">
    <text evidence="1">Belongs to the methyltransferase superfamily. LaeA methyltransferase family.</text>
</comment>
<keyword evidence="2" id="KW-0808">Transferase</keyword>
<sequence length="250" mass="28638">MATPGADPVIHVDVDDDRDSAVGDDNTSSTARVASSILNYRFENGRTYYAYKDGKNNRLDLQHNLFLLTFDNKLGLSPPNLPEFKTDWVLDLGTGTGIWAIDFADGHPETEVIGVDLSPTQPEFVPPNLKFEIDDIDEDWTYSQPFDYIHSKNWPKYLRKTFESCSSEMVCFLAKAAQEHRTPLIETDRLKHLMAEVGFVHVKKTPFKWPTNRWPKEKRFKELREWSNVNIDDRAPNSVTSACESLKLLI</sequence>
<keyword evidence="2" id="KW-0489">Methyltransferase</keyword>